<keyword evidence="2" id="KW-0732">Signal</keyword>
<accession>A0ABZ3CYI4</accession>
<dbReference type="PANTHER" id="PTHR37423">
    <property type="entry name" value="SOLUBLE LYTIC MUREIN TRANSGLYCOSYLASE-RELATED"/>
    <property type="match status" value="1"/>
</dbReference>
<dbReference type="EMBL" id="CP151919">
    <property type="protein sequence ID" value="XAD56214.1"/>
    <property type="molecule type" value="Genomic_DNA"/>
</dbReference>
<dbReference type="PROSITE" id="PS51257">
    <property type="entry name" value="PROKAR_LIPOPROTEIN"/>
    <property type="match status" value="1"/>
</dbReference>
<sequence>MIRLGLFLTLLLVGCQPATAWQPPANAERYQRELTRIVQQTWGLDGSVAVHAAQIQQESAWRPDVDSPVGAQGLAQFMPSTSAWIVEIYPDLGPVAPYSPGWAMRAMARYDRWIWQRVDAADACQRWAMTLSGYNGGLGWVWRDQKLADDAGDNPAVWFGSVANYTARADWAKRENRDYVDRILLRYTPRYVSAWGGRSPCYHF</sequence>
<gene>
    <name evidence="4" type="ORF">AAGT95_09530</name>
</gene>
<comment type="similarity">
    <text evidence="1">Belongs to the transglycosylase Slt family.</text>
</comment>
<name>A0ABZ3CYI4_9GAMM</name>
<dbReference type="RefSeq" id="WP_342596331.1">
    <property type="nucleotide sequence ID" value="NZ_CP151919.1"/>
</dbReference>
<feature type="signal peptide" evidence="2">
    <location>
        <begin position="1"/>
        <end position="20"/>
    </location>
</feature>
<dbReference type="Pfam" id="PF01464">
    <property type="entry name" value="SLT"/>
    <property type="match status" value="1"/>
</dbReference>
<dbReference type="Proteomes" id="UP001453229">
    <property type="component" value="Chromosome"/>
</dbReference>
<keyword evidence="5" id="KW-1185">Reference proteome</keyword>
<protein>
    <submittedName>
        <fullName evidence="4">Transglycosylase SLT domain-containing protein</fullName>
    </submittedName>
</protein>
<evidence type="ECO:0000256" key="2">
    <source>
        <dbReference type="SAM" id="SignalP"/>
    </source>
</evidence>
<dbReference type="InterPro" id="IPR023346">
    <property type="entry name" value="Lysozyme-like_dom_sf"/>
</dbReference>
<dbReference type="InterPro" id="IPR008258">
    <property type="entry name" value="Transglycosylase_SLT_dom_1"/>
</dbReference>
<evidence type="ECO:0000256" key="1">
    <source>
        <dbReference type="ARBA" id="ARBA00007734"/>
    </source>
</evidence>
<dbReference type="Gene3D" id="1.10.530.10">
    <property type="match status" value="1"/>
</dbReference>
<evidence type="ECO:0000313" key="5">
    <source>
        <dbReference type="Proteomes" id="UP001453229"/>
    </source>
</evidence>
<feature type="chain" id="PRO_5047432413" evidence="2">
    <location>
        <begin position="21"/>
        <end position="204"/>
    </location>
</feature>
<organism evidence="4 5">
    <name type="scientific">Salinicola lusitanus</name>
    <dbReference type="NCBI Taxonomy" id="1949085"/>
    <lineage>
        <taxon>Bacteria</taxon>
        <taxon>Pseudomonadati</taxon>
        <taxon>Pseudomonadota</taxon>
        <taxon>Gammaproteobacteria</taxon>
        <taxon>Oceanospirillales</taxon>
        <taxon>Halomonadaceae</taxon>
        <taxon>Salinicola</taxon>
    </lineage>
</organism>
<dbReference type="PANTHER" id="PTHR37423:SF2">
    <property type="entry name" value="MEMBRANE-BOUND LYTIC MUREIN TRANSGLYCOSYLASE C"/>
    <property type="match status" value="1"/>
</dbReference>
<evidence type="ECO:0000259" key="3">
    <source>
        <dbReference type="Pfam" id="PF01464"/>
    </source>
</evidence>
<dbReference type="SUPFAM" id="SSF53955">
    <property type="entry name" value="Lysozyme-like"/>
    <property type="match status" value="1"/>
</dbReference>
<feature type="domain" description="Transglycosylase SLT" evidence="3">
    <location>
        <begin position="52"/>
        <end position="153"/>
    </location>
</feature>
<proteinExistence type="inferred from homology"/>
<reference evidence="4 5" key="1">
    <citation type="submission" date="2024-04" db="EMBL/GenBank/DDBJ databases">
        <title>Salinicola lusitanus LLJ914,a marine bacterium isolated from the Okinawa Trough.</title>
        <authorList>
            <person name="Li J."/>
        </authorList>
    </citation>
    <scope>NUCLEOTIDE SEQUENCE [LARGE SCALE GENOMIC DNA]</scope>
    <source>
        <strain evidence="4 5">LLJ914</strain>
    </source>
</reference>
<evidence type="ECO:0000313" key="4">
    <source>
        <dbReference type="EMBL" id="XAD56214.1"/>
    </source>
</evidence>